<gene>
    <name evidence="2" type="ORF">Nepgr_020425</name>
</gene>
<feature type="compositionally biased region" description="Polar residues" evidence="1">
    <location>
        <begin position="78"/>
        <end position="91"/>
    </location>
</feature>
<keyword evidence="3" id="KW-1185">Reference proteome</keyword>
<evidence type="ECO:0000313" key="3">
    <source>
        <dbReference type="Proteomes" id="UP001279734"/>
    </source>
</evidence>
<comment type="caution">
    <text evidence="2">The sequence shown here is derived from an EMBL/GenBank/DDBJ whole genome shotgun (WGS) entry which is preliminary data.</text>
</comment>
<name>A0AAD3XW19_NEPGR</name>
<dbReference type="EMBL" id="BSYO01000019">
    <property type="protein sequence ID" value="GMH18584.1"/>
    <property type="molecule type" value="Genomic_DNA"/>
</dbReference>
<feature type="region of interest" description="Disordered" evidence="1">
    <location>
        <begin position="35"/>
        <end position="61"/>
    </location>
</feature>
<feature type="compositionally biased region" description="Polar residues" evidence="1">
    <location>
        <begin position="40"/>
        <end position="54"/>
    </location>
</feature>
<feature type="region of interest" description="Disordered" evidence="1">
    <location>
        <begin position="1"/>
        <end position="20"/>
    </location>
</feature>
<sequence>MQQILHHSICKPEPHKRFKQDAGIIQPIIILTSITPTNPRSNHPQAPTGNQISAESDIHPTQIAATTKYVFRTRPGPTISSESHQTQASKCNTDRTAPEST</sequence>
<organism evidence="2 3">
    <name type="scientific">Nepenthes gracilis</name>
    <name type="common">Slender pitcher plant</name>
    <dbReference type="NCBI Taxonomy" id="150966"/>
    <lineage>
        <taxon>Eukaryota</taxon>
        <taxon>Viridiplantae</taxon>
        <taxon>Streptophyta</taxon>
        <taxon>Embryophyta</taxon>
        <taxon>Tracheophyta</taxon>
        <taxon>Spermatophyta</taxon>
        <taxon>Magnoliopsida</taxon>
        <taxon>eudicotyledons</taxon>
        <taxon>Gunneridae</taxon>
        <taxon>Pentapetalae</taxon>
        <taxon>Caryophyllales</taxon>
        <taxon>Nepenthaceae</taxon>
        <taxon>Nepenthes</taxon>
    </lineage>
</organism>
<proteinExistence type="predicted"/>
<accession>A0AAD3XW19</accession>
<evidence type="ECO:0000313" key="2">
    <source>
        <dbReference type="EMBL" id="GMH18584.1"/>
    </source>
</evidence>
<dbReference type="AlphaFoldDB" id="A0AAD3XW19"/>
<feature type="compositionally biased region" description="Basic and acidic residues" evidence="1">
    <location>
        <begin position="92"/>
        <end position="101"/>
    </location>
</feature>
<dbReference type="Proteomes" id="UP001279734">
    <property type="component" value="Unassembled WGS sequence"/>
</dbReference>
<reference evidence="2" key="1">
    <citation type="submission" date="2023-05" db="EMBL/GenBank/DDBJ databases">
        <title>Nepenthes gracilis genome sequencing.</title>
        <authorList>
            <person name="Fukushima K."/>
        </authorList>
    </citation>
    <scope>NUCLEOTIDE SEQUENCE</scope>
    <source>
        <strain evidence="2">SING2019-196</strain>
    </source>
</reference>
<protein>
    <submittedName>
        <fullName evidence="2">Uncharacterized protein</fullName>
    </submittedName>
</protein>
<feature type="region of interest" description="Disordered" evidence="1">
    <location>
        <begin position="73"/>
        <end position="101"/>
    </location>
</feature>
<evidence type="ECO:0000256" key="1">
    <source>
        <dbReference type="SAM" id="MobiDB-lite"/>
    </source>
</evidence>